<dbReference type="KEGG" id="ehx:EMIHUDRAFT_198459"/>
<evidence type="ECO:0000256" key="1">
    <source>
        <dbReference type="SAM" id="SignalP"/>
    </source>
</evidence>
<organism evidence="2 3">
    <name type="scientific">Emiliania huxleyi (strain CCMP1516)</name>
    <dbReference type="NCBI Taxonomy" id="280463"/>
    <lineage>
        <taxon>Eukaryota</taxon>
        <taxon>Haptista</taxon>
        <taxon>Haptophyta</taxon>
        <taxon>Prymnesiophyceae</taxon>
        <taxon>Isochrysidales</taxon>
        <taxon>Noelaerhabdaceae</taxon>
        <taxon>Emiliania</taxon>
    </lineage>
</organism>
<dbReference type="HOGENOM" id="CLU_2890491_0_0_1"/>
<reference evidence="2" key="2">
    <citation type="submission" date="2024-10" db="UniProtKB">
        <authorList>
            <consortium name="EnsemblProtists"/>
        </authorList>
    </citation>
    <scope>IDENTIFICATION</scope>
</reference>
<accession>A0A0D3I7B4</accession>
<reference evidence="3" key="1">
    <citation type="journal article" date="2013" name="Nature">
        <title>Pan genome of the phytoplankton Emiliania underpins its global distribution.</title>
        <authorList>
            <person name="Read B.A."/>
            <person name="Kegel J."/>
            <person name="Klute M.J."/>
            <person name="Kuo A."/>
            <person name="Lefebvre S.C."/>
            <person name="Maumus F."/>
            <person name="Mayer C."/>
            <person name="Miller J."/>
            <person name="Monier A."/>
            <person name="Salamov A."/>
            <person name="Young J."/>
            <person name="Aguilar M."/>
            <person name="Claverie J.M."/>
            <person name="Frickenhaus S."/>
            <person name="Gonzalez K."/>
            <person name="Herman E.K."/>
            <person name="Lin Y.C."/>
            <person name="Napier J."/>
            <person name="Ogata H."/>
            <person name="Sarno A.F."/>
            <person name="Shmutz J."/>
            <person name="Schroeder D."/>
            <person name="de Vargas C."/>
            <person name="Verret F."/>
            <person name="von Dassow P."/>
            <person name="Valentin K."/>
            <person name="Van de Peer Y."/>
            <person name="Wheeler G."/>
            <person name="Dacks J.B."/>
            <person name="Delwiche C.F."/>
            <person name="Dyhrman S.T."/>
            <person name="Glockner G."/>
            <person name="John U."/>
            <person name="Richards T."/>
            <person name="Worden A.Z."/>
            <person name="Zhang X."/>
            <person name="Grigoriev I.V."/>
            <person name="Allen A.E."/>
            <person name="Bidle K."/>
            <person name="Borodovsky M."/>
            <person name="Bowler C."/>
            <person name="Brownlee C."/>
            <person name="Cock J.M."/>
            <person name="Elias M."/>
            <person name="Gladyshev V.N."/>
            <person name="Groth M."/>
            <person name="Guda C."/>
            <person name="Hadaegh A."/>
            <person name="Iglesias-Rodriguez M.D."/>
            <person name="Jenkins J."/>
            <person name="Jones B.M."/>
            <person name="Lawson T."/>
            <person name="Leese F."/>
            <person name="Lindquist E."/>
            <person name="Lobanov A."/>
            <person name="Lomsadze A."/>
            <person name="Malik S.B."/>
            <person name="Marsh M.E."/>
            <person name="Mackinder L."/>
            <person name="Mock T."/>
            <person name="Mueller-Roeber B."/>
            <person name="Pagarete A."/>
            <person name="Parker M."/>
            <person name="Probert I."/>
            <person name="Quesneville H."/>
            <person name="Raines C."/>
            <person name="Rensing S.A."/>
            <person name="Riano-Pachon D.M."/>
            <person name="Richier S."/>
            <person name="Rokitta S."/>
            <person name="Shiraiwa Y."/>
            <person name="Soanes D.M."/>
            <person name="van der Giezen M."/>
            <person name="Wahlund T.M."/>
            <person name="Williams B."/>
            <person name="Wilson W."/>
            <person name="Wolfe G."/>
            <person name="Wurch L.L."/>
        </authorList>
    </citation>
    <scope>NUCLEOTIDE SEQUENCE</scope>
</reference>
<feature type="chain" id="PRO_5044288152" evidence="1">
    <location>
        <begin position="33"/>
        <end position="63"/>
    </location>
</feature>
<name>A0A0D3I7B4_EMIH1</name>
<keyword evidence="1" id="KW-0732">Signal</keyword>
<dbReference type="AlphaFoldDB" id="A0A0D3I7B4"/>
<sequence>MRCVTLTNSPFLLPTLLAALAALDAVLPSISAGMELDRSVCGEEVMRVDGSANPPTMPKNPAQ</sequence>
<evidence type="ECO:0000313" key="3">
    <source>
        <dbReference type="Proteomes" id="UP000013827"/>
    </source>
</evidence>
<dbReference type="RefSeq" id="XP_005759578.1">
    <property type="nucleotide sequence ID" value="XM_005759521.1"/>
</dbReference>
<protein>
    <submittedName>
        <fullName evidence="2">Uncharacterized protein</fullName>
    </submittedName>
</protein>
<proteinExistence type="predicted"/>
<keyword evidence="3" id="KW-1185">Reference proteome</keyword>
<dbReference type="Proteomes" id="UP000013827">
    <property type="component" value="Unassembled WGS sequence"/>
</dbReference>
<dbReference type="EnsemblProtists" id="EOD07149">
    <property type="protein sequence ID" value="EOD07149"/>
    <property type="gene ID" value="EMIHUDRAFT_198459"/>
</dbReference>
<evidence type="ECO:0000313" key="2">
    <source>
        <dbReference type="EnsemblProtists" id="EOD07149"/>
    </source>
</evidence>
<feature type="signal peptide" evidence="1">
    <location>
        <begin position="1"/>
        <end position="32"/>
    </location>
</feature>
<dbReference type="GeneID" id="17253477"/>
<dbReference type="PaxDb" id="2903-EOD07149"/>